<evidence type="ECO:0000256" key="17">
    <source>
        <dbReference type="SAM" id="Phobius"/>
    </source>
</evidence>
<dbReference type="HAMAP" id="MF_03178">
    <property type="entry name" value="NDOR1"/>
    <property type="match status" value="1"/>
</dbReference>
<dbReference type="InterPro" id="IPR001094">
    <property type="entry name" value="Flavdoxin-like"/>
</dbReference>
<sequence>MTKIDEMVIRVLYGSETGTAQDVAEQIWKSAKRKGLQSAVSSLDEYDIQNLPSEQLIIFVVATTGQGDPPANMKQFWRQLLRKNLPATMLKNLKYGVLGLGDSSYSKFNFAAKKLNKRLAQLGGEELLPIGLADDQHNLGIDAVVDPWIKKLWDEIVDVFEISVKEKTNEENLIIERFGVSIIEINQLNPIRIDELLTGSPYQSNADIYAQETFINSDVRIGTIVENIRTTSEDHFQDVRLINIQADNIKYDPGDVIYIRPKNTAEQVKRFFDILREHEIKLFPDTVIQVSEKEIKVPFVLKRNLTLREIVEQYWDLNFKPRRSTMHTLSLVSDNELEKEKLCEFASPIGQEELYDYINRPRRNILEVLTDFPHTTSKMNIKLLFEIMSPIKPRPYSIASSLEATPNRIQVLVAVVKFKTRLVEPRFGLCTKWLASLKNNNKVIFWLQKGTFRFNNDKPMILIGPGTGVAPFRSLLLERAKKEKDLKECILFFGCRNEDKDYHCRQDFERLSRENNLKVFCAFSRDQDRKIYVQHVIRQQKELCWQFLENNGSIYLAGTEPVRLSPGWEGTGRPDDELNFKGVTMDQADLELNPPRDRLNLVFFILVLHGIGALMPWNMFITAKQYFVGYKLSKEYTGVDTNYATNFLAYLGFASQVPNLLFNWLNVFLQFGGNLTTRIVWSIFVLVLIFVFTVVLAMTDSSDWSGVFFWITMVSVVILNTANGIYQNSVFGMAAKLPIKYTGAVVLGSNISGTFTAIINFLAQIMAPNARTAAIYYFITALFILLACFDTYFALPINRFYRYHELLHQKEMNKRQLESSSRGKHKPKPAYWLVFKACFPQCFNTFLIFFVTLALFPSVQSDIRSSDENFVVPSDYYSSVMCFLTFNITAMLGSSIASLVQWPSKRYLVIPVVLRLAYIPLFLLCNYHPAETKRILPILINNDWVFFVIAVTMGLSSGYLSSLSMMYCPRMVDSQYASTAGMFGAASLITGIFTGILFSMVMPSLVANVTF</sequence>
<feature type="transmembrane region" description="Helical" evidence="17">
    <location>
        <begin position="980"/>
        <end position="1002"/>
    </location>
</feature>
<evidence type="ECO:0000259" key="19">
    <source>
        <dbReference type="PROSITE" id="PS51384"/>
    </source>
</evidence>
<dbReference type="GO" id="GO:0005337">
    <property type="term" value="F:nucleoside transmembrane transporter activity"/>
    <property type="evidence" value="ECO:0007669"/>
    <property type="project" value="InterPro"/>
</dbReference>
<comment type="similarity">
    <text evidence="16">Belongs to the NADPH-dependent diflavin oxidoreductase NDOR1 family.</text>
</comment>
<feature type="transmembrane region" description="Helical" evidence="17">
    <location>
        <begin position="944"/>
        <end position="968"/>
    </location>
</feature>
<comment type="function">
    <text evidence="16">NADPH-dependent reductase which is a central component of the cytosolic iron-sulfur (Fe-S) protein assembly (CIA) machinery. Transfers electrons from NADPH via its FAD and FMN prosthetic groups to the [2Fe-2S] cluster of the anamorsin/DRE2 homolog, another key component of the CIA machinery. In turn, this reduced cluster provides electrons for assembly of cytosolic iron-sulfur cluster proteins.</text>
</comment>
<dbReference type="AlphaFoldDB" id="A0A6J1QAD7"/>
<keyword evidence="6" id="KW-0813">Transport</keyword>
<keyword evidence="15 17" id="KW-0472">Membrane</keyword>
<dbReference type="EC" id="1.18.1.-" evidence="16"/>
<dbReference type="InterPro" id="IPR001433">
    <property type="entry name" value="OxRdtase_FAD/NAD-bd"/>
</dbReference>
<keyword evidence="20" id="KW-1185">Reference proteome</keyword>
<keyword evidence="13 17" id="KW-1133">Transmembrane helix</keyword>
<dbReference type="GeneID" id="112459424"/>
<evidence type="ECO:0000256" key="1">
    <source>
        <dbReference type="ARBA" id="ARBA00001917"/>
    </source>
</evidence>
<dbReference type="InterPro" id="IPR001709">
    <property type="entry name" value="Flavoprot_Pyr_Nucl_cyt_Rdtase"/>
</dbReference>
<dbReference type="InterPro" id="IPR002259">
    <property type="entry name" value="Eqnu_transpt"/>
</dbReference>
<evidence type="ECO:0000256" key="3">
    <source>
        <dbReference type="ARBA" id="ARBA00004141"/>
    </source>
</evidence>
<feature type="transmembrane region" description="Helical" evidence="17">
    <location>
        <begin position="704"/>
        <end position="726"/>
    </location>
</feature>
<accession>A0A6J1QAD7</accession>
<keyword evidence="7 16" id="KW-0963">Cytoplasm</keyword>
<dbReference type="Pfam" id="PF00667">
    <property type="entry name" value="FAD_binding_1"/>
    <property type="match status" value="1"/>
</dbReference>
<dbReference type="GO" id="GO:0005829">
    <property type="term" value="C:cytosol"/>
    <property type="evidence" value="ECO:0007669"/>
    <property type="project" value="TreeGrafter"/>
</dbReference>
<dbReference type="Gene3D" id="3.40.50.80">
    <property type="entry name" value="Nucleotide-binding domain of ferredoxin-NADP reductase (FNR) module"/>
    <property type="match status" value="1"/>
</dbReference>
<keyword evidence="10 17" id="KW-0812">Transmembrane</keyword>
<feature type="binding site" evidence="16">
    <location>
        <begin position="100"/>
        <end position="109"/>
    </location>
    <ligand>
        <name>FMN</name>
        <dbReference type="ChEBI" id="CHEBI:58210"/>
    </ligand>
</feature>
<keyword evidence="11 16" id="KW-0274">FAD</keyword>
<feature type="transmembrane region" description="Helical" evidence="17">
    <location>
        <begin position="601"/>
        <end position="627"/>
    </location>
</feature>
<dbReference type="Gene3D" id="2.40.30.10">
    <property type="entry name" value="Translation factors"/>
    <property type="match status" value="1"/>
</dbReference>
<comment type="subcellular location">
    <subcellularLocation>
        <location evidence="4 16">Cytoplasm</location>
    </subcellularLocation>
    <subcellularLocation>
        <location evidence="3">Membrane</location>
        <topology evidence="3">Multi-pass membrane protein</topology>
    </subcellularLocation>
</comment>
<dbReference type="InterPro" id="IPR039261">
    <property type="entry name" value="FNR_nucleotide-bd"/>
</dbReference>
<dbReference type="InterPro" id="IPR023173">
    <property type="entry name" value="NADPH_Cyt_P450_Rdtase_alpha"/>
</dbReference>
<dbReference type="InterPro" id="IPR008254">
    <property type="entry name" value="Flavodoxin/NO_synth"/>
</dbReference>
<evidence type="ECO:0000256" key="4">
    <source>
        <dbReference type="ARBA" id="ARBA00004496"/>
    </source>
</evidence>
<gene>
    <name evidence="21" type="primary">LOC112459424</name>
</gene>
<dbReference type="InterPro" id="IPR017938">
    <property type="entry name" value="Riboflavin_synthase-like_b-brl"/>
</dbReference>
<evidence type="ECO:0000256" key="5">
    <source>
        <dbReference type="ARBA" id="ARBA00007965"/>
    </source>
</evidence>
<evidence type="ECO:0000256" key="9">
    <source>
        <dbReference type="ARBA" id="ARBA00022643"/>
    </source>
</evidence>
<feature type="binding site" evidence="16">
    <location>
        <position position="362"/>
    </location>
    <ligand>
        <name>FAD</name>
        <dbReference type="ChEBI" id="CHEBI:57692"/>
    </ligand>
</feature>
<comment type="cofactor">
    <cofactor evidence="1 16">
        <name>FMN</name>
        <dbReference type="ChEBI" id="CHEBI:58210"/>
    </cofactor>
</comment>
<evidence type="ECO:0000256" key="10">
    <source>
        <dbReference type="ARBA" id="ARBA00022692"/>
    </source>
</evidence>
<feature type="binding site" evidence="16">
    <location>
        <begin position="428"/>
        <end position="431"/>
    </location>
    <ligand>
        <name>FAD</name>
        <dbReference type="ChEBI" id="CHEBI:57692"/>
    </ligand>
</feature>
<feature type="domain" description="Flavodoxin-like" evidence="18">
    <location>
        <begin position="9"/>
        <end position="153"/>
    </location>
</feature>
<dbReference type="Gene3D" id="3.40.50.360">
    <property type="match status" value="1"/>
</dbReference>
<feature type="binding site" evidence="16">
    <location>
        <position position="135"/>
    </location>
    <ligand>
        <name>FMN</name>
        <dbReference type="ChEBI" id="CHEBI:58210"/>
    </ligand>
</feature>
<name>A0A6J1QAD7_9HYME</name>
<evidence type="ECO:0000256" key="2">
    <source>
        <dbReference type="ARBA" id="ARBA00001974"/>
    </source>
</evidence>
<feature type="transmembrane region" description="Helical" evidence="17">
    <location>
        <begin position="647"/>
        <end position="667"/>
    </location>
</feature>
<feature type="binding site" evidence="16">
    <location>
        <position position="467"/>
    </location>
    <ligand>
        <name>NADP(+)</name>
        <dbReference type="ChEBI" id="CHEBI:58349"/>
    </ligand>
</feature>
<dbReference type="GO" id="GO:0016651">
    <property type="term" value="F:oxidoreductase activity, acting on NAD(P)H"/>
    <property type="evidence" value="ECO:0007669"/>
    <property type="project" value="UniProtKB-UniRule"/>
</dbReference>
<feature type="binding site" evidence="16">
    <location>
        <begin position="524"/>
        <end position="525"/>
    </location>
    <ligand>
        <name>NADP(+)</name>
        <dbReference type="ChEBI" id="CHEBI:58349"/>
    </ligand>
</feature>
<feature type="transmembrane region" description="Helical" evidence="17">
    <location>
        <begin position="738"/>
        <end position="763"/>
    </location>
</feature>
<reference evidence="21" key="1">
    <citation type="submission" date="2025-08" db="UniProtKB">
        <authorList>
            <consortium name="RefSeq"/>
        </authorList>
    </citation>
    <scope>IDENTIFICATION</scope>
    <source>
        <tissue evidence="21">Whole body</tissue>
    </source>
</reference>
<dbReference type="GO" id="GO:0010181">
    <property type="term" value="F:FMN binding"/>
    <property type="evidence" value="ECO:0007669"/>
    <property type="project" value="UniProtKB-UniRule"/>
</dbReference>
<dbReference type="PROSITE" id="PS51384">
    <property type="entry name" value="FAD_FR"/>
    <property type="match status" value="1"/>
</dbReference>
<dbReference type="SUPFAM" id="SSF52218">
    <property type="entry name" value="Flavoproteins"/>
    <property type="match status" value="1"/>
</dbReference>
<proteinExistence type="inferred from homology"/>
<dbReference type="Pfam" id="PF00175">
    <property type="entry name" value="NAD_binding_1"/>
    <property type="match status" value="1"/>
</dbReference>
<dbReference type="OrthoDB" id="1856718at2759"/>
<keyword evidence="9 16" id="KW-0288">FMN</keyword>
<dbReference type="SUPFAM" id="SSF63380">
    <property type="entry name" value="Riboflavin synthase domain-like"/>
    <property type="match status" value="1"/>
</dbReference>
<evidence type="ECO:0000256" key="7">
    <source>
        <dbReference type="ARBA" id="ARBA00022490"/>
    </source>
</evidence>
<dbReference type="InterPro" id="IPR028879">
    <property type="entry name" value="NDOR1"/>
</dbReference>
<comment type="similarity">
    <text evidence="16">In the N-terminal section; belongs to the flavodoxin family.</text>
</comment>
<dbReference type="FunFam" id="3.40.50.360:FF:000015">
    <property type="entry name" value="NADPH-dependent diflavin oxidoreductase 1"/>
    <property type="match status" value="1"/>
</dbReference>
<dbReference type="InterPro" id="IPR017927">
    <property type="entry name" value="FAD-bd_FR_type"/>
</dbReference>
<keyword evidence="14 16" id="KW-0560">Oxidoreductase</keyword>
<dbReference type="Gene3D" id="1.20.990.10">
    <property type="entry name" value="NADPH-cytochrome p450 Reductase, Chain A, domain 3"/>
    <property type="match status" value="1"/>
</dbReference>
<evidence type="ECO:0000256" key="12">
    <source>
        <dbReference type="ARBA" id="ARBA00022857"/>
    </source>
</evidence>
<feature type="binding site" evidence="16">
    <location>
        <begin position="15"/>
        <end position="20"/>
    </location>
    <ligand>
        <name>FMN</name>
        <dbReference type="ChEBI" id="CHEBI:58210"/>
    </ligand>
</feature>
<keyword evidence="12 16" id="KW-0521">NADP</keyword>
<evidence type="ECO:0000256" key="15">
    <source>
        <dbReference type="ARBA" id="ARBA00023136"/>
    </source>
</evidence>
<evidence type="ECO:0000256" key="6">
    <source>
        <dbReference type="ARBA" id="ARBA00022448"/>
    </source>
</evidence>
<dbReference type="Pfam" id="PF00258">
    <property type="entry name" value="Flavodoxin_1"/>
    <property type="match status" value="1"/>
</dbReference>
<dbReference type="GO" id="GO:0016226">
    <property type="term" value="P:iron-sulfur cluster assembly"/>
    <property type="evidence" value="ECO:0007669"/>
    <property type="project" value="UniProtKB-UniRule"/>
</dbReference>
<evidence type="ECO:0000256" key="16">
    <source>
        <dbReference type="HAMAP-Rule" id="MF_03178"/>
    </source>
</evidence>
<dbReference type="InterPro" id="IPR029039">
    <property type="entry name" value="Flavoprotein-like_sf"/>
</dbReference>
<dbReference type="Pfam" id="PF01733">
    <property type="entry name" value="Nucleoside_tran"/>
    <property type="match status" value="1"/>
</dbReference>
<keyword evidence="8 16" id="KW-0285">Flavoprotein</keyword>
<feature type="binding site" evidence="16">
    <location>
        <begin position="394"/>
        <end position="397"/>
    </location>
    <ligand>
        <name>FAD</name>
        <dbReference type="ChEBI" id="CHEBI:57692"/>
    </ligand>
</feature>
<evidence type="ECO:0000313" key="21">
    <source>
        <dbReference type="RefSeq" id="XP_024879282.1"/>
    </source>
</evidence>
<feature type="transmembrane region" description="Helical" evidence="17">
    <location>
        <begin position="907"/>
        <end position="924"/>
    </location>
</feature>
<dbReference type="GO" id="GO:0160246">
    <property type="term" value="F:NADPH-iron-sulfur [2Fe-2S] protein oxidoreductase activity"/>
    <property type="evidence" value="ECO:0007669"/>
    <property type="project" value="InterPro"/>
</dbReference>
<comment type="similarity">
    <text evidence="5">Belongs to the SLC29A/ENT transporter (TC 2.A.57) family.</text>
</comment>
<dbReference type="PANTHER" id="PTHR19384:SF10">
    <property type="entry name" value="NADPH-DEPENDENT DIFLAVIN OXIDOREDUCTASE 1"/>
    <property type="match status" value="1"/>
</dbReference>
<comment type="catalytic activity">
    <reaction evidence="16">
        <text>2 oxidized [2Fe-2S]-[protein] + NADPH = 2 reduced [2Fe-2S]-[protein] + NADP(+) + H(+)</text>
        <dbReference type="Rhea" id="RHEA:67716"/>
        <dbReference type="Rhea" id="RHEA-COMP:17327"/>
        <dbReference type="Rhea" id="RHEA-COMP:17328"/>
        <dbReference type="ChEBI" id="CHEBI:15378"/>
        <dbReference type="ChEBI" id="CHEBI:33737"/>
        <dbReference type="ChEBI" id="CHEBI:33738"/>
        <dbReference type="ChEBI" id="CHEBI:57783"/>
        <dbReference type="ChEBI" id="CHEBI:58349"/>
    </reaction>
</comment>
<dbReference type="Proteomes" id="UP000504618">
    <property type="component" value="Unplaced"/>
</dbReference>
<dbReference type="GO" id="GO:0050660">
    <property type="term" value="F:flavin adenine dinucleotide binding"/>
    <property type="evidence" value="ECO:0007669"/>
    <property type="project" value="UniProtKB-UniRule"/>
</dbReference>
<dbReference type="InterPro" id="IPR003097">
    <property type="entry name" value="CysJ-like_FAD-binding"/>
</dbReference>
<feature type="transmembrane region" description="Helical" evidence="17">
    <location>
        <begin position="679"/>
        <end position="698"/>
    </location>
</feature>
<dbReference type="GO" id="GO:0016020">
    <property type="term" value="C:membrane"/>
    <property type="evidence" value="ECO:0007669"/>
    <property type="project" value="UniProtKB-SubCell"/>
</dbReference>
<evidence type="ECO:0000256" key="13">
    <source>
        <dbReference type="ARBA" id="ARBA00022989"/>
    </source>
</evidence>
<feature type="transmembrane region" description="Helical" evidence="17">
    <location>
        <begin position="775"/>
        <end position="795"/>
    </location>
</feature>
<organism evidence="20 21">
    <name type="scientific">Temnothorax curvispinosus</name>
    <dbReference type="NCBI Taxonomy" id="300111"/>
    <lineage>
        <taxon>Eukaryota</taxon>
        <taxon>Metazoa</taxon>
        <taxon>Ecdysozoa</taxon>
        <taxon>Arthropoda</taxon>
        <taxon>Hexapoda</taxon>
        <taxon>Insecta</taxon>
        <taxon>Pterygota</taxon>
        <taxon>Neoptera</taxon>
        <taxon>Endopterygota</taxon>
        <taxon>Hymenoptera</taxon>
        <taxon>Apocrita</taxon>
        <taxon>Aculeata</taxon>
        <taxon>Formicoidea</taxon>
        <taxon>Formicidae</taxon>
        <taxon>Myrmicinae</taxon>
        <taxon>Temnothorax</taxon>
    </lineage>
</organism>
<feature type="binding site" evidence="16">
    <location>
        <begin position="62"/>
        <end position="65"/>
    </location>
    <ligand>
        <name>FMN</name>
        <dbReference type="ChEBI" id="CHEBI:58210"/>
    </ligand>
</feature>
<comment type="caution">
    <text evidence="16">Lacks conserved residue(s) required for the propagation of feature annotation.</text>
</comment>
<feature type="domain" description="FAD-binding FR-type" evidence="19">
    <location>
        <begin position="217"/>
        <end position="455"/>
    </location>
</feature>
<dbReference type="PRINTS" id="PR00371">
    <property type="entry name" value="FPNCR"/>
</dbReference>
<evidence type="ECO:0000313" key="20">
    <source>
        <dbReference type="Proteomes" id="UP000504618"/>
    </source>
</evidence>
<dbReference type="PANTHER" id="PTHR19384">
    <property type="entry name" value="NITRIC OXIDE SYNTHASE-RELATED"/>
    <property type="match status" value="1"/>
</dbReference>
<feature type="transmembrane region" description="Helical" evidence="17">
    <location>
        <begin position="876"/>
        <end position="900"/>
    </location>
</feature>
<feature type="binding site" evidence="16">
    <location>
        <begin position="530"/>
        <end position="534"/>
    </location>
    <ligand>
        <name>NADP(+)</name>
        <dbReference type="ChEBI" id="CHEBI:58349"/>
    </ligand>
</feature>
<evidence type="ECO:0000256" key="14">
    <source>
        <dbReference type="ARBA" id="ARBA00023002"/>
    </source>
</evidence>
<feature type="transmembrane region" description="Helical" evidence="17">
    <location>
        <begin position="830"/>
        <end position="856"/>
    </location>
</feature>
<dbReference type="GO" id="GO:0005634">
    <property type="term" value="C:nucleus"/>
    <property type="evidence" value="ECO:0007669"/>
    <property type="project" value="UniProtKB-ARBA"/>
</dbReference>
<dbReference type="PROSITE" id="PS50902">
    <property type="entry name" value="FLAVODOXIN_LIKE"/>
    <property type="match status" value="1"/>
</dbReference>
<evidence type="ECO:0000256" key="8">
    <source>
        <dbReference type="ARBA" id="ARBA00022630"/>
    </source>
</evidence>
<protein>
    <recommendedName>
        <fullName evidence="16">NADPH-dependent diflavin oxidoreductase 1</fullName>
        <ecNumber evidence="16">1.18.1.-</ecNumber>
    </recommendedName>
    <alternativeName>
        <fullName evidence="16">NADPH-dependent FMN and FAD-containing oxidoreductase</fullName>
    </alternativeName>
</protein>
<comment type="cofactor">
    <cofactor evidence="2 16">
        <name>FAD</name>
        <dbReference type="ChEBI" id="CHEBI:57692"/>
    </cofactor>
</comment>
<dbReference type="CTD" id="33921"/>
<dbReference type="RefSeq" id="XP_024879282.1">
    <property type="nucleotide sequence ID" value="XM_025023514.1"/>
</dbReference>
<evidence type="ECO:0000259" key="18">
    <source>
        <dbReference type="PROSITE" id="PS50902"/>
    </source>
</evidence>
<comment type="similarity">
    <text evidence="16">In the C-terminal section; belongs to the flavoprotein pyridine nucleotide cytochrome reductase family.</text>
</comment>
<dbReference type="SUPFAM" id="SSF52343">
    <property type="entry name" value="Ferredoxin reductase-like, C-terminal NADP-linked domain"/>
    <property type="match status" value="1"/>
</dbReference>
<evidence type="ECO:0000256" key="11">
    <source>
        <dbReference type="ARBA" id="ARBA00022827"/>
    </source>
</evidence>
<dbReference type="GO" id="GO:0050661">
    <property type="term" value="F:NADP binding"/>
    <property type="evidence" value="ECO:0007669"/>
    <property type="project" value="UniProtKB-UniRule"/>
</dbReference>
<dbReference type="PRINTS" id="PR00369">
    <property type="entry name" value="FLAVODOXIN"/>
</dbReference>